<organism evidence="1 2">
    <name type="scientific">Avibacterium paragallinarum</name>
    <name type="common">Haemophilus gallinarum</name>
    <dbReference type="NCBI Taxonomy" id="728"/>
    <lineage>
        <taxon>Bacteria</taxon>
        <taxon>Pseudomonadati</taxon>
        <taxon>Pseudomonadota</taxon>
        <taxon>Gammaproteobacteria</taxon>
        <taxon>Pasteurellales</taxon>
        <taxon>Pasteurellaceae</taxon>
        <taxon>Avibacterium</taxon>
    </lineage>
</organism>
<gene>
    <name evidence="1" type="ORF">M5S25_08105</name>
</gene>
<dbReference type="EMBL" id="JAMDKS010000016">
    <property type="protein sequence ID" value="MEE6113153.1"/>
    <property type="molecule type" value="Genomic_DNA"/>
</dbReference>
<proteinExistence type="predicted"/>
<protein>
    <submittedName>
        <fullName evidence="1">AlpA family phage regulatory protein</fullName>
    </submittedName>
</protein>
<evidence type="ECO:0000313" key="2">
    <source>
        <dbReference type="Proteomes" id="UP001352533"/>
    </source>
</evidence>
<keyword evidence="2" id="KW-1185">Reference proteome</keyword>
<dbReference type="Pfam" id="PF05930">
    <property type="entry name" value="Phage_AlpA"/>
    <property type="match status" value="1"/>
</dbReference>
<reference evidence="1 2" key="1">
    <citation type="journal article" date="2022" name="Front. Microbiol.">
        <title>Commensal bacteria contribute to the growth of multidrug-resistant Avibacterium paragallinarum in chickens.</title>
        <authorList>
            <person name="Zhu J."/>
            <person name="Chen Y."/>
            <person name="Wu Y."/>
            <person name="Wang Y."/>
            <person name="Zhu K."/>
        </authorList>
    </citation>
    <scope>NUCLEOTIDE SEQUENCE [LARGE SCALE GENOMIC DNA]</scope>
    <source>
        <strain evidence="1 2">AV12</strain>
    </source>
</reference>
<dbReference type="RefSeq" id="WP_194751596.1">
    <property type="nucleotide sequence ID" value="NZ_JACEWB010000016.1"/>
</dbReference>
<accession>A0ABU7QRB7</accession>
<name>A0ABU7QRB7_AVIPA</name>
<dbReference type="InterPro" id="IPR052931">
    <property type="entry name" value="Prophage_regulatory_activator"/>
</dbReference>
<dbReference type="Gene3D" id="1.10.238.160">
    <property type="match status" value="1"/>
</dbReference>
<evidence type="ECO:0000313" key="1">
    <source>
        <dbReference type="EMBL" id="MEE6113153.1"/>
    </source>
</evidence>
<dbReference type="Proteomes" id="UP001352533">
    <property type="component" value="Unassembled WGS sequence"/>
</dbReference>
<dbReference type="PANTHER" id="PTHR36154">
    <property type="entry name" value="DNA-BINDING TRANSCRIPTIONAL ACTIVATOR ALPA"/>
    <property type="match status" value="1"/>
</dbReference>
<sequence length="68" mass="8095">MSENQRKQRFISLEQVIDRTSLKKTTIYTLMARNEFPHAISISANRRAWLESEIEDWIESKINAQKEN</sequence>
<comment type="caution">
    <text evidence="1">The sequence shown here is derived from an EMBL/GenBank/DDBJ whole genome shotgun (WGS) entry which is preliminary data.</text>
</comment>
<dbReference type="InterPro" id="IPR010260">
    <property type="entry name" value="AlpA"/>
</dbReference>
<dbReference type="PANTHER" id="PTHR36154:SF1">
    <property type="entry name" value="DNA-BINDING TRANSCRIPTIONAL ACTIVATOR ALPA"/>
    <property type="match status" value="1"/>
</dbReference>